<accession>A0A1Z5KI76</accession>
<dbReference type="PRINTS" id="PR00304">
    <property type="entry name" value="TCOMPLEXTCP1"/>
</dbReference>
<evidence type="ECO:0000256" key="1">
    <source>
        <dbReference type="ARBA" id="ARBA00004496"/>
    </source>
</evidence>
<dbReference type="FunFam" id="3.50.7.10:FF:000010">
    <property type="entry name" value="T-complex protein 1 subunit delta"/>
    <property type="match status" value="1"/>
</dbReference>
<comment type="similarity">
    <text evidence="2 8">Belongs to the TCP-1 chaperonin family.</text>
</comment>
<dbReference type="InterPro" id="IPR002423">
    <property type="entry name" value="Cpn60/GroEL/TCP-1"/>
</dbReference>
<reference evidence="10 11" key="1">
    <citation type="journal article" date="2015" name="Plant Cell">
        <title>Oil accumulation by the oleaginous diatom Fistulifera solaris as revealed by the genome and transcriptome.</title>
        <authorList>
            <person name="Tanaka T."/>
            <person name="Maeda Y."/>
            <person name="Veluchamy A."/>
            <person name="Tanaka M."/>
            <person name="Abida H."/>
            <person name="Marechal E."/>
            <person name="Bowler C."/>
            <person name="Muto M."/>
            <person name="Sunaga Y."/>
            <person name="Tanaka M."/>
            <person name="Yoshino T."/>
            <person name="Taniguchi T."/>
            <person name="Fukuda Y."/>
            <person name="Nemoto M."/>
            <person name="Matsumoto M."/>
            <person name="Wong P.S."/>
            <person name="Aburatani S."/>
            <person name="Fujibuchi W."/>
        </authorList>
    </citation>
    <scope>NUCLEOTIDE SEQUENCE [LARGE SCALE GENOMIC DNA]</scope>
    <source>
        <strain evidence="10 11">JPCC DA0580</strain>
    </source>
</reference>
<dbReference type="GO" id="GO:0005524">
    <property type="term" value="F:ATP binding"/>
    <property type="evidence" value="ECO:0007669"/>
    <property type="project" value="UniProtKB-KW"/>
</dbReference>
<evidence type="ECO:0000256" key="8">
    <source>
        <dbReference type="RuleBase" id="RU004187"/>
    </source>
</evidence>
<dbReference type="InterPro" id="IPR053374">
    <property type="entry name" value="TCP-1_chaperonin"/>
</dbReference>
<comment type="caution">
    <text evidence="10">The sequence shown here is derived from an EMBL/GenBank/DDBJ whole genome shotgun (WGS) entry which is preliminary data.</text>
</comment>
<keyword evidence="6 8" id="KW-0067">ATP-binding</keyword>
<evidence type="ECO:0000313" key="11">
    <source>
        <dbReference type="Proteomes" id="UP000198406"/>
    </source>
</evidence>
<evidence type="ECO:0000256" key="3">
    <source>
        <dbReference type="ARBA" id="ARBA00016107"/>
    </source>
</evidence>
<dbReference type="FunCoup" id="A0A1Z5KI76">
    <property type="interactions" value="1164"/>
</dbReference>
<protein>
    <recommendedName>
        <fullName evidence="3 9">T-complex protein 1 subunit delta</fullName>
    </recommendedName>
</protein>
<comment type="subcellular location">
    <subcellularLocation>
        <location evidence="1">Cytoplasm</location>
    </subcellularLocation>
</comment>
<dbReference type="GO" id="GO:0016887">
    <property type="term" value="F:ATP hydrolysis activity"/>
    <property type="evidence" value="ECO:0007669"/>
    <property type="project" value="InterPro"/>
</dbReference>
<dbReference type="AlphaFoldDB" id="A0A1Z5KI76"/>
<evidence type="ECO:0000256" key="4">
    <source>
        <dbReference type="ARBA" id="ARBA00022490"/>
    </source>
</evidence>
<evidence type="ECO:0000256" key="9">
    <source>
        <dbReference type="RuleBase" id="RU004192"/>
    </source>
</evidence>
<evidence type="ECO:0000256" key="5">
    <source>
        <dbReference type="ARBA" id="ARBA00022741"/>
    </source>
</evidence>
<dbReference type="InParanoid" id="A0A1Z5KI76"/>
<organism evidence="10 11">
    <name type="scientific">Fistulifera solaris</name>
    <name type="common">Oleaginous diatom</name>
    <dbReference type="NCBI Taxonomy" id="1519565"/>
    <lineage>
        <taxon>Eukaryota</taxon>
        <taxon>Sar</taxon>
        <taxon>Stramenopiles</taxon>
        <taxon>Ochrophyta</taxon>
        <taxon>Bacillariophyta</taxon>
        <taxon>Bacillariophyceae</taxon>
        <taxon>Bacillariophycidae</taxon>
        <taxon>Naviculales</taxon>
        <taxon>Naviculaceae</taxon>
        <taxon>Fistulifera</taxon>
    </lineage>
</organism>
<proteinExistence type="inferred from homology"/>
<evidence type="ECO:0000256" key="6">
    <source>
        <dbReference type="ARBA" id="ARBA00022840"/>
    </source>
</evidence>
<dbReference type="Pfam" id="PF00118">
    <property type="entry name" value="Cpn60_TCP1"/>
    <property type="match status" value="1"/>
</dbReference>
<evidence type="ECO:0000256" key="7">
    <source>
        <dbReference type="ARBA" id="ARBA00023186"/>
    </source>
</evidence>
<dbReference type="PROSITE" id="PS00751">
    <property type="entry name" value="TCP1_2"/>
    <property type="match status" value="1"/>
</dbReference>
<dbReference type="InterPro" id="IPR012717">
    <property type="entry name" value="Chap_CCT_delta"/>
</dbReference>
<dbReference type="PROSITE" id="PS00995">
    <property type="entry name" value="TCP1_3"/>
    <property type="match status" value="1"/>
</dbReference>
<keyword evidence="7 8" id="KW-0143">Chaperone</keyword>
<dbReference type="GO" id="GO:0051082">
    <property type="term" value="F:unfolded protein binding"/>
    <property type="evidence" value="ECO:0007669"/>
    <property type="project" value="InterPro"/>
</dbReference>
<dbReference type="InterPro" id="IPR027410">
    <property type="entry name" value="TCP-1-like_intermed_sf"/>
</dbReference>
<dbReference type="InterPro" id="IPR027413">
    <property type="entry name" value="GROEL-like_equatorial_sf"/>
</dbReference>
<name>A0A1Z5KI76_FISSO</name>
<dbReference type="InterPro" id="IPR002194">
    <property type="entry name" value="Chaperonin_TCP-1_CS"/>
</dbReference>
<dbReference type="GO" id="GO:0005737">
    <property type="term" value="C:cytoplasm"/>
    <property type="evidence" value="ECO:0007669"/>
    <property type="project" value="UniProtKB-SubCell"/>
</dbReference>
<dbReference type="SUPFAM" id="SSF48592">
    <property type="entry name" value="GroEL equatorial domain-like"/>
    <property type="match status" value="1"/>
</dbReference>
<dbReference type="PANTHER" id="PTHR11353">
    <property type="entry name" value="CHAPERONIN"/>
    <property type="match status" value="1"/>
</dbReference>
<gene>
    <name evidence="10" type="ORF">FisN_8Hh305</name>
</gene>
<dbReference type="EMBL" id="BDSP01000231">
    <property type="protein sequence ID" value="GAX25792.1"/>
    <property type="molecule type" value="Genomic_DNA"/>
</dbReference>
<keyword evidence="5 8" id="KW-0547">Nucleotide-binding</keyword>
<dbReference type="OrthoDB" id="10248520at2759"/>
<dbReference type="NCBIfam" id="NF041082">
    <property type="entry name" value="thermosome_alpha"/>
    <property type="match status" value="1"/>
</dbReference>
<dbReference type="Gene3D" id="3.50.7.10">
    <property type="entry name" value="GroEL"/>
    <property type="match status" value="1"/>
</dbReference>
<keyword evidence="11" id="KW-1185">Reference proteome</keyword>
<dbReference type="GO" id="GO:0140662">
    <property type="term" value="F:ATP-dependent protein folding chaperone"/>
    <property type="evidence" value="ECO:0007669"/>
    <property type="project" value="InterPro"/>
</dbReference>
<dbReference type="InterPro" id="IPR054827">
    <property type="entry name" value="thermosome_alpha"/>
</dbReference>
<evidence type="ECO:0000256" key="2">
    <source>
        <dbReference type="ARBA" id="ARBA00008020"/>
    </source>
</evidence>
<dbReference type="CDD" id="cd03338">
    <property type="entry name" value="TCP1_delta"/>
    <property type="match status" value="1"/>
</dbReference>
<dbReference type="Gene3D" id="3.30.260.10">
    <property type="entry name" value="TCP-1-like chaperonin intermediate domain"/>
    <property type="match status" value="1"/>
</dbReference>
<dbReference type="PROSITE" id="PS00750">
    <property type="entry name" value="TCP1_1"/>
    <property type="match status" value="1"/>
</dbReference>
<evidence type="ECO:0000313" key="10">
    <source>
        <dbReference type="EMBL" id="GAX25792.1"/>
    </source>
</evidence>
<dbReference type="SUPFAM" id="SSF54849">
    <property type="entry name" value="GroEL-intermediate domain like"/>
    <property type="match status" value="1"/>
</dbReference>
<dbReference type="Proteomes" id="UP000198406">
    <property type="component" value="Unassembled WGS sequence"/>
</dbReference>
<dbReference type="InterPro" id="IPR027409">
    <property type="entry name" value="GroEL-like_apical_dom_sf"/>
</dbReference>
<dbReference type="InterPro" id="IPR017998">
    <property type="entry name" value="Chaperone_TCP-1"/>
</dbReference>
<dbReference type="NCBIfam" id="TIGR02342">
    <property type="entry name" value="chap_CCT_delta"/>
    <property type="match status" value="1"/>
</dbReference>
<keyword evidence="4" id="KW-0963">Cytoplasm</keyword>
<sequence>MVSGETYNERSKGKDVRTSNIVAAKALANAIRTSLGPRGMDKLMQLEDGSVLISNDGATILSKMNVLHPAAKMLVELSQAQDVQAGDGTTTVVVLAGALLDSASVLLRKGLHPSAVAQYFLQAAETACDSLKKVARLVVADNREQLLHAVETCLSSKVVSQNTDLLAPIAVDSVLSLLANNNRTVDLRDIRLVEQVGGTVDDTELIRGLVLTKGSAKSGGPKRMEQAKIALIQYCLSAPKTDMDNQVVVSDYAAMDRILREERKYLLEQCKQIKKTGCNVLLIQKSILRDAYNELSLHFLAKMGILVVTDIERSDVDFICRTLHCQPIAHPDQLDANKLGHAELVEDVYMEGGNNTVVQFTGIANAGSTVTVLLRGSNDLVLAEASRSLHDAQCVVRCLVQEPALMAGGGAAESQAAMALREHARTLSGQDAYCLTAFADALEVIPYTLAENAGQNAIQTVTELRAQQAKGVVGAGIHVKTAQVEDMFAQNVVQPLMVTTSAIRLATETVAMILKIDDLIVVR</sequence>
<dbReference type="NCBIfam" id="NF041083">
    <property type="entry name" value="thermosome_beta"/>
    <property type="match status" value="1"/>
</dbReference>
<dbReference type="Gene3D" id="1.10.560.10">
    <property type="entry name" value="GroEL-like equatorial domain"/>
    <property type="match status" value="1"/>
</dbReference>
<dbReference type="SUPFAM" id="SSF52029">
    <property type="entry name" value="GroEL apical domain-like"/>
    <property type="match status" value="1"/>
</dbReference>